<evidence type="ECO:0000313" key="3">
    <source>
        <dbReference type="Proteomes" id="UP000224182"/>
    </source>
</evidence>
<keyword evidence="1" id="KW-0472">Membrane</keyword>
<comment type="caution">
    <text evidence="2">The sequence shown here is derived from an EMBL/GenBank/DDBJ whole genome shotgun (WGS) entry which is preliminary data.</text>
</comment>
<gene>
    <name evidence="2" type="ORF">CBG54_00805</name>
</gene>
<proteinExistence type="predicted"/>
<keyword evidence="1" id="KW-0812">Transmembrane</keyword>
<feature type="transmembrane region" description="Helical" evidence="1">
    <location>
        <begin position="36"/>
        <end position="58"/>
    </location>
</feature>
<protein>
    <submittedName>
        <fullName evidence="2">Uncharacterized protein</fullName>
    </submittedName>
</protein>
<organism evidence="2 3">
    <name type="scientific">Fusobacterium nucleatum subsp. polymorphum</name>
    <name type="common">Fusobacterium polymorphum</name>
    <dbReference type="NCBI Taxonomy" id="76857"/>
    <lineage>
        <taxon>Bacteria</taxon>
        <taxon>Fusobacteriati</taxon>
        <taxon>Fusobacteriota</taxon>
        <taxon>Fusobacteriia</taxon>
        <taxon>Fusobacteriales</taxon>
        <taxon>Fusobacteriaceae</taxon>
        <taxon>Fusobacterium</taxon>
    </lineage>
</organism>
<dbReference type="RefSeq" id="WP_098973434.1">
    <property type="nucleotide sequence ID" value="NZ_CP077115.1"/>
</dbReference>
<dbReference type="Proteomes" id="UP000224182">
    <property type="component" value="Unassembled WGS sequence"/>
</dbReference>
<dbReference type="AlphaFoldDB" id="A0A2C6BN88"/>
<keyword evidence="1" id="KW-1133">Transmembrane helix</keyword>
<name>A0A2C6BN88_FUSNP</name>
<evidence type="ECO:0000313" key="2">
    <source>
        <dbReference type="EMBL" id="PHI05701.1"/>
    </source>
</evidence>
<dbReference type="EMBL" id="NIRN01000001">
    <property type="protein sequence ID" value="PHI05701.1"/>
    <property type="molecule type" value="Genomic_DNA"/>
</dbReference>
<evidence type="ECO:0000256" key="1">
    <source>
        <dbReference type="SAM" id="Phobius"/>
    </source>
</evidence>
<accession>A0A2C6BN88</accession>
<feature type="transmembrane region" description="Helical" evidence="1">
    <location>
        <begin position="6"/>
        <end position="24"/>
    </location>
</feature>
<reference evidence="2 3" key="1">
    <citation type="submission" date="2017-06" db="EMBL/GenBank/DDBJ databases">
        <title>Draft genome sequence of Fusobacterium nucleatum subsp. polymorphum KCOM 1271 (=ChDC F305).</title>
        <authorList>
            <person name="Kook J.-K."/>
            <person name="Park S.-N."/>
            <person name="Lim Y.K."/>
            <person name="Roh H."/>
        </authorList>
    </citation>
    <scope>NUCLEOTIDE SEQUENCE [LARGE SCALE GENOMIC DNA]</scope>
    <source>
        <strain evidence="3">KCOM 1271 (ChDC F305)</strain>
    </source>
</reference>
<sequence length="302" mass="36839">MLGYYIAVIWGIILFTIFPCYPLNKWLLHNKWNHSDWVTLLSGFLGATITLIGIMIQIKKNEEFELKKRIKGVVHFVFYILKQNLILSKKLDLYNIYFSKSYFVLSEIFIKNKEILERFGYFNFKLDIGFYELFLLGIFEISSKIVDLQNKVRIHKENFDNNFKRISLVNFKNFEYEKKILTDLFSLMQDYEIIDGKEIRKKYINDRLKNIKKMMSSSELNKNDYKYKHYYSEIFELIDFEIDNKEIDWEKIYKIIEIIFKFMDDKGEFNIFLFYENEKILNETMKIKSEMEELMEDLREYM</sequence>